<sequence>MADEAVCIGPPPVNESYLVEENIIGAIKETGAQAVHPGYGFLSENTGFVAKLEALGVKFIGPNSEAIKSMGDKSLPSAWQLMQ</sequence>
<dbReference type="GO" id="GO:0005524">
    <property type="term" value="F:ATP binding"/>
    <property type="evidence" value="ECO:0007669"/>
    <property type="project" value="UniProtKB-KW"/>
</dbReference>
<dbReference type="Gene3D" id="3.40.50.20">
    <property type="match status" value="1"/>
</dbReference>
<feature type="non-terminal residue" evidence="6">
    <location>
        <position position="83"/>
    </location>
</feature>
<organism evidence="6 7">
    <name type="scientific">Caligus rogercresseyi</name>
    <name type="common">Sea louse</name>
    <dbReference type="NCBI Taxonomy" id="217165"/>
    <lineage>
        <taxon>Eukaryota</taxon>
        <taxon>Metazoa</taxon>
        <taxon>Ecdysozoa</taxon>
        <taxon>Arthropoda</taxon>
        <taxon>Crustacea</taxon>
        <taxon>Multicrustacea</taxon>
        <taxon>Hexanauplia</taxon>
        <taxon>Copepoda</taxon>
        <taxon>Siphonostomatoida</taxon>
        <taxon>Caligidae</taxon>
        <taxon>Caligus</taxon>
    </lineage>
</organism>
<evidence type="ECO:0000256" key="1">
    <source>
        <dbReference type="ARBA" id="ARBA00022598"/>
    </source>
</evidence>
<dbReference type="InterPro" id="IPR050856">
    <property type="entry name" value="Biotin_carboxylase_complex"/>
</dbReference>
<reference evidence="7" key="1">
    <citation type="submission" date="2021-01" db="EMBL/GenBank/DDBJ databases">
        <title>Caligus Genome Assembly.</title>
        <authorList>
            <person name="Gallardo-Escarate C."/>
        </authorList>
    </citation>
    <scope>NUCLEOTIDE SEQUENCE [LARGE SCALE GENOMIC DNA]</scope>
</reference>
<dbReference type="EMBL" id="CP045903">
    <property type="protein sequence ID" value="QQP39310.1"/>
    <property type="molecule type" value="Genomic_DNA"/>
</dbReference>
<dbReference type="GO" id="GO:0005739">
    <property type="term" value="C:mitochondrion"/>
    <property type="evidence" value="ECO:0007669"/>
    <property type="project" value="TreeGrafter"/>
</dbReference>
<dbReference type="AlphaFoldDB" id="A0A7T8JZB2"/>
<dbReference type="PROSITE" id="PS50979">
    <property type="entry name" value="BC"/>
    <property type="match status" value="1"/>
</dbReference>
<gene>
    <name evidence="6" type="ORF">FKW44_020150</name>
</gene>
<evidence type="ECO:0000256" key="4">
    <source>
        <dbReference type="ARBA" id="ARBA00023267"/>
    </source>
</evidence>
<proteinExistence type="predicted"/>
<dbReference type="SUPFAM" id="SSF52440">
    <property type="entry name" value="PreATP-grasp domain"/>
    <property type="match status" value="1"/>
</dbReference>
<keyword evidence="7" id="KW-1185">Reference proteome</keyword>
<protein>
    <recommendedName>
        <fullName evidence="5">Biotin carboxylation domain-containing protein</fullName>
    </recommendedName>
</protein>
<evidence type="ECO:0000256" key="3">
    <source>
        <dbReference type="ARBA" id="ARBA00022840"/>
    </source>
</evidence>
<dbReference type="Pfam" id="PF00289">
    <property type="entry name" value="Biotin_carb_N"/>
    <property type="match status" value="1"/>
</dbReference>
<evidence type="ECO:0000259" key="5">
    <source>
        <dbReference type="PROSITE" id="PS50979"/>
    </source>
</evidence>
<accession>A0A7T8JZB2</accession>
<dbReference type="InterPro" id="IPR016185">
    <property type="entry name" value="PreATP-grasp_dom_sf"/>
</dbReference>
<dbReference type="PANTHER" id="PTHR18866:SF33">
    <property type="entry name" value="METHYLCROTONOYL-COA CARBOXYLASE SUBUNIT ALPHA, MITOCHONDRIAL-RELATED"/>
    <property type="match status" value="1"/>
</dbReference>
<dbReference type="GO" id="GO:0004658">
    <property type="term" value="F:propionyl-CoA carboxylase activity"/>
    <property type="evidence" value="ECO:0007669"/>
    <property type="project" value="TreeGrafter"/>
</dbReference>
<evidence type="ECO:0000256" key="2">
    <source>
        <dbReference type="ARBA" id="ARBA00022741"/>
    </source>
</evidence>
<keyword evidence="1" id="KW-0436">Ligase</keyword>
<keyword evidence="3" id="KW-0067">ATP-binding</keyword>
<evidence type="ECO:0000313" key="7">
    <source>
        <dbReference type="Proteomes" id="UP000595437"/>
    </source>
</evidence>
<evidence type="ECO:0000313" key="6">
    <source>
        <dbReference type="EMBL" id="QQP39310.1"/>
    </source>
</evidence>
<dbReference type="PANTHER" id="PTHR18866">
    <property type="entry name" value="CARBOXYLASE:PYRUVATE/ACETYL-COA/PROPIONYL-COA CARBOXYLASE"/>
    <property type="match status" value="1"/>
</dbReference>
<dbReference type="OrthoDB" id="6623784at2759"/>
<name>A0A7T8JZB2_CALRO</name>
<keyword evidence="4" id="KW-0092">Biotin</keyword>
<feature type="domain" description="Biotin carboxylation" evidence="5">
    <location>
        <begin position="1"/>
        <end position="83"/>
    </location>
</feature>
<keyword evidence="2" id="KW-0547">Nucleotide-binding</keyword>
<dbReference type="InterPro" id="IPR011764">
    <property type="entry name" value="Biotin_carboxylation_dom"/>
</dbReference>
<dbReference type="InterPro" id="IPR005481">
    <property type="entry name" value="BC-like_N"/>
</dbReference>
<dbReference type="Proteomes" id="UP000595437">
    <property type="component" value="Chromosome 14"/>
</dbReference>